<dbReference type="SMART" id="SM00249">
    <property type="entry name" value="PHD"/>
    <property type="match status" value="3"/>
</dbReference>
<dbReference type="OrthoDB" id="1903104at2759"/>
<keyword evidence="8" id="KW-0539">Nucleus</keyword>
<reference evidence="14" key="2">
    <citation type="submission" date="2025-04" db="UniProtKB">
        <authorList>
            <consortium name="RefSeq"/>
        </authorList>
    </citation>
    <scope>IDENTIFICATION</scope>
    <source>
        <strain evidence="14">DH4</strain>
        <tissue evidence="14">Whole body</tissue>
    </source>
</reference>
<evidence type="ECO:0000313" key="13">
    <source>
        <dbReference type="Proteomes" id="UP000005203"/>
    </source>
</evidence>
<feature type="compositionally biased region" description="Basic and acidic residues" evidence="10">
    <location>
        <begin position="2731"/>
        <end position="2740"/>
    </location>
</feature>
<dbReference type="CDD" id="cd21085">
    <property type="entry name" value="WH_NTD_PHF10"/>
    <property type="match status" value="1"/>
</dbReference>
<evidence type="ECO:0000256" key="2">
    <source>
        <dbReference type="ARBA" id="ARBA00022723"/>
    </source>
</evidence>
<gene>
    <name evidence="14" type="primary">LOC725681</name>
</gene>
<organism evidence="12">
    <name type="scientific">Apis mellifera</name>
    <name type="common">Honeybee</name>
    <dbReference type="NCBI Taxonomy" id="7460"/>
    <lineage>
        <taxon>Eukaryota</taxon>
        <taxon>Metazoa</taxon>
        <taxon>Ecdysozoa</taxon>
        <taxon>Arthropoda</taxon>
        <taxon>Hexapoda</taxon>
        <taxon>Insecta</taxon>
        <taxon>Pterygota</taxon>
        <taxon>Neoptera</taxon>
        <taxon>Endopterygota</taxon>
        <taxon>Hymenoptera</taxon>
        <taxon>Apocrita</taxon>
        <taxon>Aculeata</taxon>
        <taxon>Apoidea</taxon>
        <taxon>Anthophila</taxon>
        <taxon>Apidae</taxon>
        <taxon>Apis</taxon>
    </lineage>
</organism>
<dbReference type="PANTHER" id="PTHR45888:SF4">
    <property type="entry name" value="PHD FINGER PROTEIN 10"/>
    <property type="match status" value="1"/>
</dbReference>
<keyword evidence="13" id="KW-1185">Reference proteome</keyword>
<evidence type="ECO:0000256" key="6">
    <source>
        <dbReference type="ARBA" id="ARBA00023015"/>
    </source>
</evidence>
<feature type="domain" description="PHD-type" evidence="11">
    <location>
        <begin position="3317"/>
        <end position="3368"/>
    </location>
</feature>
<keyword evidence="5" id="KW-0862">Zinc</keyword>
<dbReference type="CTD" id="32965"/>
<feature type="domain" description="PHD-type" evidence="11">
    <location>
        <begin position="3418"/>
        <end position="3474"/>
    </location>
</feature>
<keyword evidence="3" id="KW-0677">Repeat</keyword>
<keyword evidence="4 9" id="KW-0863">Zinc-finger</keyword>
<feature type="compositionally biased region" description="Low complexity" evidence="10">
    <location>
        <begin position="3231"/>
        <end position="3247"/>
    </location>
</feature>
<feature type="region of interest" description="Disordered" evidence="10">
    <location>
        <begin position="3207"/>
        <end position="3252"/>
    </location>
</feature>
<protein>
    <submittedName>
        <fullName evidence="14">Uncharacterized protein LOC725681 isoform X1</fullName>
    </submittedName>
</protein>
<dbReference type="EnsemblMetazoa" id="XM_006565555">
    <property type="protein sequence ID" value="XP_006565618"/>
    <property type="gene ID" value="LOC725681"/>
</dbReference>
<dbReference type="InterPro" id="IPR019787">
    <property type="entry name" value="Znf_PHD-finger"/>
</dbReference>
<feature type="compositionally biased region" description="Basic and acidic residues" evidence="10">
    <location>
        <begin position="2406"/>
        <end position="2421"/>
    </location>
</feature>
<feature type="region of interest" description="Disordered" evidence="10">
    <location>
        <begin position="2683"/>
        <end position="2771"/>
    </location>
</feature>
<dbReference type="GO" id="GO:0005634">
    <property type="term" value="C:nucleus"/>
    <property type="evidence" value="ECO:0007669"/>
    <property type="project" value="UniProtKB-SubCell"/>
</dbReference>
<dbReference type="PROSITE" id="PS50016">
    <property type="entry name" value="ZF_PHD_2"/>
    <property type="match status" value="2"/>
</dbReference>
<evidence type="ECO:0000259" key="11">
    <source>
        <dbReference type="PROSITE" id="PS50016"/>
    </source>
</evidence>
<keyword evidence="6" id="KW-0805">Transcription regulation</keyword>
<accession>A0A7M7GSR0</accession>
<dbReference type="InterPro" id="IPR001965">
    <property type="entry name" value="Znf_PHD"/>
</dbReference>
<evidence type="ECO:0000313" key="12">
    <source>
        <dbReference type="EnsemblMetazoa" id="XP_006565618"/>
    </source>
</evidence>
<evidence type="ECO:0000256" key="9">
    <source>
        <dbReference type="PROSITE-ProRule" id="PRU00146"/>
    </source>
</evidence>
<evidence type="ECO:0000256" key="3">
    <source>
        <dbReference type="ARBA" id="ARBA00022737"/>
    </source>
</evidence>
<dbReference type="InterPro" id="IPR013083">
    <property type="entry name" value="Znf_RING/FYVE/PHD"/>
</dbReference>
<dbReference type="SUPFAM" id="SSF57903">
    <property type="entry name" value="FYVE/PHD zinc finger"/>
    <property type="match status" value="3"/>
</dbReference>
<sequence>MESLIEMNTKLSKCGDASIVQQDATKMQMEHKDKLDIVQESPKKIELSFEENIKLSKNNDTSIVSPKVLEIKDRMDMSQEVSKSLESSHISKISQETIEKSAETKMQEMLPKFESPFDMKIKDSNFSDASIVSPEKQEQLEIENKLLQEIPIKTESLLEMNIKLSKNDNESIVHSEVLDEIIDKIDISQDDTQLLKPLHIEISQEAMEKSVEETMHEIIPKVESSLDTMFKLPNFDDSSVLSSGKEEELEESKILQEILDRTPTILESSVGIKIESAESAKIDNSSIVHSEVLDEIKNKMDKSEDISNSLKFSPIKVLEEDIEKSKEIKHEVLPKSSEMKIEVFKFDDTSINSLEKQEKLVESTILQEVSMREETSLEMNIELTKNEDESITHSEILDKIKGRIDISQNDKPLEQLDIKVPHDNIEESIETPSKLELSFNMKIKDSNFSDTSIIPSEEQEMLEESKLLQEIPNKTESLLELENKLSKTDDASLIYPEVQDKIKDTLSLNITKPLQQLHVEISHEIIEKSMETMQETLSKLASPLSIKIKDSNFSDISIVSSEQQEKLEENKLLEEIPKETESLIEMEIKLSNNDDTSHVYSKTSDEITETDISQVITKSIEHPNIEIPHEVIKKSMETMQEALPILESFDMKIKDSKFNDVSVVSLKKEELEESKLLQKIPEKTESYLEIKNKLSNIENSSIVDSEDLDEIKEKIDIAQDVSKLLEPPEIEISQEAIEKLVETMQQNLPEDESPLDMEMKLSEFDDASVLSSEKQEELIENKSMQEIPKKIKSPLKIQNKLSKSDNPSIPHSEVLNQFNEKIDISKDVTELLEPTRIEILQEDIEKLVESMHERIPKVESMESMESMEMKLNEIDDASFLSSEKQEELEESKLLQEIPKETEPSIEIDIKLSKNENIVHSEILDEIKDKIDKISQDDTKTIESPHFEISQEIIEESVETLHETLIKVESPLGMKIKTFEFDDASILSSPEKTKQLEENKLLEEIPKATISSLEMKIKLSENDDISTVHSKMLEENKLDMTPNITKSIETSDIDQIINDQTIEKSVETIYETLPKVTSPLGMKIELSNFVDACIVSSELQEELEENKLQQEIPKKTISMEMKSELSENDNTSIVHSEMIKETKNITDISQDVKELLETSDIEISQNTIEKSEEIRYETFPKLESPLGTEIKLSEFENASIASLEEQEHLEESKLLQEISKDTESSIEMKIKYDDASIIVHPLDGIKDKIEIFQDITKSMDTSHNDIVQEVIKKPVETVIEPVPNLESPLDTKNKISEFDNISNVSSEKEKHLEENKLLQEISKRIESPLEIKINLSTCENASTIDTQIMQETEDKVDTSQDTKELELLQIKISNEAIEKSVETMYEKLSTTESLDTKNKYIEFDNKSIISPNKEKQSEEHKFCHEIPIRTKSPVEIKIKLSKNDNTSIIHSEVLNETKDKMDNMSQDITKLLEPLPNEIVKETIEKSIEITHENFPKIESPLGMKIKLTKFGSASIISSEKQEQLGTNKLPQVIAKKTDSPLGMKIKLSKSGDTSIVHPEDKIKEKKDMTQKNITKSLELLHNEIPQEIEKSREMHETLPKVGSPLGMKIKLSKFGDASIISSEKQDQLEEIKVPQEIPKRTESPLGMKIKLSKRGDASIVHSEVLNEIKEKIDISQDVSKSLEPPHFEILHEDIEKLMEPEESLPKVESLLGMKIKLSKLGEASIVSSEKQEQFEEHKHLDIPKRTESPFGMKIKLSKSGGASIVHSEIPEENKDKKEIFSNVTKSLEPLHIDISQEAMEKTFGTRHESLAKVESPLGMKIKLSKYGDASIVSSEKQEYSGENKLLQEVPKRTESPLGMKIKLSKSGSASIVHSEVLDEVKIKKDILQDVTKSLEPLHIDISHEYVDKAIEIKHDTLPKIGSPLGMKIKLSKFGDASIISSEKQEQLGENRLLQEVPKRTISPLGMKIKLSKRGDASIVHSEVLEEIKDKMDTSQHVTKSLESPHIDVTQEVVEKLIEINETSSKVESPLGMKIKLSKFGDVSIAEKQEQWEESKLSQEIPKRTESPLVMKIKLSKSGDASIVHSEVLDEIKDKIEISQDAIKSLDSPHIEISHEAIEKSVENMQESLPKIESPLGMKIKFSKFGDASIISSEKQDQLEESKILQEIPKRTESPLGMKIKLSKSGGASIVHSEVLEEIKDKIDISQDVIKSLEPLHIEISQETIEKSIENIHETVSKVESPLGMKIKFSKFGDASIVSSEKQEQLGETKLLQEIPKRTESPLGMKIKLSKSGDASIVHSEVLDDRIDISQDVSKYLESPYITQEIVDKSIDNIHESLSKIESPLGMKIKLSKFGDASIISSEKQDQLEEIKVPQEIPKRTESPLGMKIKLSKTGDASIIQPDISDDVNKSMRTSETEHSKSGDASLGMKIKLLKTGDASIVDSEKKDKQQWRRDTDSSLEMKIKLSKTGHPTIVACDNQTETSYKSKETDSSQNFTQRYKETGQIGHKDSTLKILKTGHSTILQSNRSELTIEPVQMHGKKIDNVIEMSPKRKDITIAPIDSKKSKLETQFTQILPEVTIQPVTPREQKQFLFDPKNSAISLQQMNVINQEISITQVRPQKSSDTSMNEKLKDILSKNVSSSPMNSDCEIIEQRPELIIVNENSNSSQDVVIIEEVSNRIPEVKVPKKRGRPRRNPLPQGITHPPPHLLIPRDPLSLDDSQHMQQSSVHFPESRENERPKRTCRNQKSYAPPRRGRGRGRGKRKLDNADSQIMKKPKIEQDLNAIEASTTAIITIDDSGVQQESFGKSSELYKVLKQPVMDSKITNSSDSTSIQTEMNKTSEMRLPKPISNNIKDDIKDKKLIEIVPERIQKAITKVDSDNRSDKLTENTKLESKDILIPPGHPNWLTPASKRVENATKHENMSTVQVIDEETRMSAELGSRSQTPARNISVPASETMVNEESQGSVLSTATTESEKVKVKNRRMEINFDPDEGPFTVDKIAEYEWPLDRKGETFMIQEQISQYLGVKSFKRKYPDLKRRVVDMEERNYLRENGLVSEAMCDMGLTAVCSSEVLDVMCSDFPDQYEEYRKHMREKQVKEHSKKQKELTAAANAEKNRIDLAEMAVQSALSWNINLNKARRENRKCSLDLQTFTIHVPKKQLKIETERRIGHYPVALIPGQYTDYYREYTPAELRYYPLNTVLYGPMRPNERKFDSQSEGSQSDSDSDSSSDDSSSSSSEGTQDTEGSQSTMDEVDMEIANQKDEIKLKCKMCLKTLNKHSKNEVLIQCGTCNGHVHPSCIDLTLDMVPHIQSYAWQCTDCKTCAQCHDPADEDKMLFCDMCDRGYHIYCVGLRRVPQGRWHCQECAVCANCSSREPGGINSDRNSVAQWQHEYKKGDKNTRVYVSTLCVPCSKLWRKGRYCPHCSRCHTAPRLDLEANLVHCSACDKYLHLGCVETKGMPLDRKNYLCDFCAPNRQHMIKPLVSKTLKT</sequence>
<dbReference type="GO" id="GO:0008270">
    <property type="term" value="F:zinc ion binding"/>
    <property type="evidence" value="ECO:0007669"/>
    <property type="project" value="UniProtKB-KW"/>
</dbReference>
<evidence type="ECO:0000256" key="10">
    <source>
        <dbReference type="SAM" id="MobiDB-lite"/>
    </source>
</evidence>
<keyword evidence="7" id="KW-0804">Transcription</keyword>
<dbReference type="CDD" id="cd15529">
    <property type="entry name" value="PHD2_PHF10"/>
    <property type="match status" value="1"/>
</dbReference>
<evidence type="ECO:0000313" key="14">
    <source>
        <dbReference type="RefSeq" id="XP_006565618.1"/>
    </source>
</evidence>
<dbReference type="Pfam" id="PF00628">
    <property type="entry name" value="PHD"/>
    <property type="match status" value="2"/>
</dbReference>
<dbReference type="GeneID" id="725681"/>
<accession>A0A8B6Z1I6</accession>
<dbReference type="RefSeq" id="XP_006565618.1">
    <property type="nucleotide sequence ID" value="XM_006565555.3"/>
</dbReference>
<evidence type="ECO:0000256" key="4">
    <source>
        <dbReference type="ARBA" id="ARBA00022771"/>
    </source>
</evidence>
<dbReference type="KEGG" id="ame:725681"/>
<dbReference type="Proteomes" id="UP000005203">
    <property type="component" value="Linkage group LG10"/>
</dbReference>
<dbReference type="InterPro" id="IPR011011">
    <property type="entry name" value="Znf_FYVE_PHD"/>
</dbReference>
<evidence type="ECO:0000256" key="5">
    <source>
        <dbReference type="ARBA" id="ARBA00022833"/>
    </source>
</evidence>
<evidence type="ECO:0000256" key="7">
    <source>
        <dbReference type="ARBA" id="ARBA00023163"/>
    </source>
</evidence>
<reference evidence="12" key="1">
    <citation type="submission" date="2021-01" db="UniProtKB">
        <authorList>
            <consortium name="EnsemblMetazoa"/>
        </authorList>
    </citation>
    <scope>IDENTIFICATION</scope>
    <source>
        <strain evidence="12">DH4</strain>
    </source>
</reference>
<name>A0A7M7GSR0_APIME</name>
<evidence type="ECO:0000256" key="1">
    <source>
        <dbReference type="ARBA" id="ARBA00004123"/>
    </source>
</evidence>
<keyword evidence="2" id="KW-0479">Metal-binding</keyword>
<evidence type="ECO:0000256" key="8">
    <source>
        <dbReference type="ARBA" id="ARBA00023242"/>
    </source>
</evidence>
<feature type="region of interest" description="Disordered" evidence="10">
    <location>
        <begin position="2401"/>
        <end position="2427"/>
    </location>
</feature>
<feature type="compositionally biased region" description="Basic residues" evidence="10">
    <location>
        <begin position="2753"/>
        <end position="2763"/>
    </location>
</feature>
<dbReference type="Gene3D" id="3.30.40.10">
    <property type="entry name" value="Zinc/RING finger domain, C3HC4 (zinc finger)"/>
    <property type="match status" value="1"/>
</dbReference>
<comment type="subcellular location">
    <subcellularLocation>
        <location evidence="1">Nucleus</location>
    </subcellularLocation>
</comment>
<dbReference type="PANTHER" id="PTHR45888">
    <property type="entry name" value="HL01030P-RELATED"/>
    <property type="match status" value="1"/>
</dbReference>
<proteinExistence type="predicted"/>